<accession>A0A2I2G195</accession>
<dbReference type="OrthoDB" id="5308957at2759"/>
<gene>
    <name evidence="1" type="ORF">P170DRAFT_427951</name>
</gene>
<name>A0A2I2G195_9EURO</name>
<reference evidence="1 2" key="1">
    <citation type="submission" date="2016-12" db="EMBL/GenBank/DDBJ databases">
        <title>The genomes of Aspergillus section Nigri reveals drivers in fungal speciation.</title>
        <authorList>
            <consortium name="DOE Joint Genome Institute"/>
            <person name="Vesth T.C."/>
            <person name="Nybo J."/>
            <person name="Theobald S."/>
            <person name="Brandl J."/>
            <person name="Frisvad J.C."/>
            <person name="Nielsen K.F."/>
            <person name="Lyhne E.K."/>
            <person name="Kogle M.E."/>
            <person name="Kuo A."/>
            <person name="Riley R."/>
            <person name="Clum A."/>
            <person name="Nolan M."/>
            <person name="Lipzen A."/>
            <person name="Salamov A."/>
            <person name="Henrissat B."/>
            <person name="Wiebenga A."/>
            <person name="De Vries R.P."/>
            <person name="Grigoriev I.V."/>
            <person name="Mortensen U.H."/>
            <person name="Andersen M.R."/>
            <person name="Baker S.E."/>
        </authorList>
    </citation>
    <scope>NUCLEOTIDE SEQUENCE [LARGE SCALE GENOMIC DNA]</scope>
    <source>
        <strain evidence="1 2">IBT 23096</strain>
    </source>
</reference>
<sequence length="378" mass="43704">MPPLRRYIHQERLLYSIDRFLHGIFDRRSPRGWSADLIDFIPPSGIESQGPLWQLISDNCFAISRLVRSNKKDMAEATLQETLNRLTEICRHGDPYFMVKFWRVCLFLRVIDRHCPELEGLSKLLSTLEQGFLEHQQKSREDHPLLVTVQALRNTHEDDFKDTLRIGYFKAIRTMADLNPYSDKNGVTLHMICVYFKYFDKQFVDKIGVLQKLHETWSMVTDQDSHISSLAVISASYYWCYAARYIKKCFACAYEAASRLLEDSKVLIVGTSQLSWTFPALVFTFASTVVANQALKNDDFGTYYATLDYAILALEGSDRECCTQASLLSKSLKNHIEKLLKIRPYQEIAGWERSTAKVEQERLERIESRIDQTYGGCA</sequence>
<dbReference type="AlphaFoldDB" id="A0A2I2G195"/>
<dbReference type="VEuPathDB" id="FungiDB:P170DRAFT_427951"/>
<dbReference type="Proteomes" id="UP000234275">
    <property type="component" value="Unassembled WGS sequence"/>
</dbReference>
<dbReference type="RefSeq" id="XP_024701953.1">
    <property type="nucleotide sequence ID" value="XM_024847814.1"/>
</dbReference>
<keyword evidence="2" id="KW-1185">Reference proteome</keyword>
<dbReference type="EMBL" id="MSFO01000006">
    <property type="protein sequence ID" value="PLB46651.1"/>
    <property type="molecule type" value="Genomic_DNA"/>
</dbReference>
<comment type="caution">
    <text evidence="1">The sequence shown here is derived from an EMBL/GenBank/DDBJ whole genome shotgun (WGS) entry which is preliminary data.</text>
</comment>
<dbReference type="GeneID" id="36555513"/>
<proteinExistence type="predicted"/>
<evidence type="ECO:0000313" key="2">
    <source>
        <dbReference type="Proteomes" id="UP000234275"/>
    </source>
</evidence>
<organism evidence="1 2">
    <name type="scientific">Aspergillus steynii IBT 23096</name>
    <dbReference type="NCBI Taxonomy" id="1392250"/>
    <lineage>
        <taxon>Eukaryota</taxon>
        <taxon>Fungi</taxon>
        <taxon>Dikarya</taxon>
        <taxon>Ascomycota</taxon>
        <taxon>Pezizomycotina</taxon>
        <taxon>Eurotiomycetes</taxon>
        <taxon>Eurotiomycetidae</taxon>
        <taxon>Eurotiales</taxon>
        <taxon>Aspergillaceae</taxon>
        <taxon>Aspergillus</taxon>
        <taxon>Aspergillus subgen. Circumdati</taxon>
    </lineage>
</organism>
<protein>
    <submittedName>
        <fullName evidence="1">Uncharacterized protein</fullName>
    </submittedName>
</protein>
<evidence type="ECO:0000313" key="1">
    <source>
        <dbReference type="EMBL" id="PLB46651.1"/>
    </source>
</evidence>